<comment type="similarity">
    <text evidence="5">Belongs to the ligand-gated ion channel (TC 1.A.9) family.</text>
</comment>
<dbReference type="InterPro" id="IPR036719">
    <property type="entry name" value="Neuro-gated_channel_TM_sf"/>
</dbReference>
<feature type="transmembrane region" description="Helical" evidence="5">
    <location>
        <begin position="226"/>
        <end position="249"/>
    </location>
</feature>
<dbReference type="PANTHER" id="PTHR18945">
    <property type="entry name" value="NEUROTRANSMITTER GATED ION CHANNEL"/>
    <property type="match status" value="1"/>
</dbReference>
<dbReference type="Gene3D" id="1.20.58.390">
    <property type="entry name" value="Neurotransmitter-gated ion-channel transmembrane domain"/>
    <property type="match status" value="1"/>
</dbReference>
<evidence type="ECO:0000313" key="9">
    <source>
        <dbReference type="Proteomes" id="UP000694844"/>
    </source>
</evidence>
<feature type="chain" id="PRO_5034796544" evidence="6">
    <location>
        <begin position="16"/>
        <end position="390"/>
    </location>
</feature>
<dbReference type="GeneID" id="111105860"/>
<feature type="transmembrane region" description="Helical" evidence="5">
    <location>
        <begin position="285"/>
        <end position="311"/>
    </location>
</feature>
<evidence type="ECO:0000256" key="3">
    <source>
        <dbReference type="ARBA" id="ARBA00022989"/>
    </source>
</evidence>
<dbReference type="CDD" id="cd19051">
    <property type="entry name" value="LGIC_TM_cation"/>
    <property type="match status" value="1"/>
</dbReference>
<reference evidence="10" key="1">
    <citation type="submission" date="2025-08" db="UniProtKB">
        <authorList>
            <consortium name="RefSeq"/>
        </authorList>
    </citation>
    <scope>IDENTIFICATION</scope>
    <source>
        <tissue evidence="10">Whole sample</tissue>
    </source>
</reference>
<keyword evidence="6" id="KW-0732">Signal</keyword>
<dbReference type="SUPFAM" id="SSF90112">
    <property type="entry name" value="Neurotransmitter-gated ion-channel transmembrane pore"/>
    <property type="match status" value="1"/>
</dbReference>
<dbReference type="InterPro" id="IPR006029">
    <property type="entry name" value="Neurotrans-gated_channel_TM"/>
</dbReference>
<dbReference type="Gene3D" id="2.70.170.10">
    <property type="entry name" value="Neurotransmitter-gated ion-channel ligand-binding domain"/>
    <property type="match status" value="1"/>
</dbReference>
<organism evidence="9 10">
    <name type="scientific">Crassostrea virginica</name>
    <name type="common">Eastern oyster</name>
    <dbReference type="NCBI Taxonomy" id="6565"/>
    <lineage>
        <taxon>Eukaryota</taxon>
        <taxon>Metazoa</taxon>
        <taxon>Spiralia</taxon>
        <taxon>Lophotrochozoa</taxon>
        <taxon>Mollusca</taxon>
        <taxon>Bivalvia</taxon>
        <taxon>Autobranchia</taxon>
        <taxon>Pteriomorphia</taxon>
        <taxon>Ostreida</taxon>
        <taxon>Ostreoidea</taxon>
        <taxon>Ostreidae</taxon>
        <taxon>Crassostrea</taxon>
    </lineage>
</organism>
<comment type="subcellular location">
    <subcellularLocation>
        <location evidence="1">Membrane</location>
        <topology evidence="1">Multi-pass membrane protein</topology>
    </subcellularLocation>
</comment>
<protein>
    <submittedName>
        <fullName evidence="10">Neuronal acetylcholine receptor subunit alpha-7-like</fullName>
    </submittedName>
</protein>
<dbReference type="GO" id="GO:0016020">
    <property type="term" value="C:membrane"/>
    <property type="evidence" value="ECO:0007669"/>
    <property type="project" value="UniProtKB-SubCell"/>
</dbReference>
<dbReference type="KEGG" id="cvn:111105860"/>
<accession>A0A8B8AY04</accession>
<dbReference type="Pfam" id="PF02932">
    <property type="entry name" value="Neur_chan_memb"/>
    <property type="match status" value="1"/>
</dbReference>
<evidence type="ECO:0000259" key="7">
    <source>
        <dbReference type="Pfam" id="PF02931"/>
    </source>
</evidence>
<keyword evidence="5" id="KW-0407">Ion channel</keyword>
<dbReference type="InterPro" id="IPR036734">
    <property type="entry name" value="Neur_chan_lig-bd_sf"/>
</dbReference>
<feature type="domain" description="Neurotransmitter-gated ion-channel transmembrane" evidence="8">
    <location>
        <begin position="231"/>
        <end position="330"/>
    </location>
</feature>
<evidence type="ECO:0000256" key="6">
    <source>
        <dbReference type="SAM" id="SignalP"/>
    </source>
</evidence>
<dbReference type="AlphaFoldDB" id="A0A8B8AY04"/>
<feature type="transmembrane region" description="Helical" evidence="5">
    <location>
        <begin position="255"/>
        <end position="273"/>
    </location>
</feature>
<dbReference type="InterPro" id="IPR038050">
    <property type="entry name" value="Neuro_actylchol_rec"/>
</dbReference>
<gene>
    <name evidence="10" type="primary">LOC111105860</name>
</gene>
<dbReference type="PRINTS" id="PR00252">
    <property type="entry name" value="NRIONCHANNEL"/>
</dbReference>
<dbReference type="InterPro" id="IPR018000">
    <property type="entry name" value="Neurotransmitter_ion_chnl_CS"/>
</dbReference>
<evidence type="ECO:0000259" key="8">
    <source>
        <dbReference type="Pfam" id="PF02932"/>
    </source>
</evidence>
<dbReference type="FunFam" id="2.70.170.10:FF:000028">
    <property type="entry name" value="AcetylCholine Receptor"/>
    <property type="match status" value="1"/>
</dbReference>
<feature type="transmembrane region" description="Helical" evidence="5">
    <location>
        <begin position="368"/>
        <end position="389"/>
    </location>
</feature>
<keyword evidence="2 5" id="KW-0812">Transmembrane</keyword>
<evidence type="ECO:0000256" key="4">
    <source>
        <dbReference type="ARBA" id="ARBA00023136"/>
    </source>
</evidence>
<dbReference type="GO" id="GO:0005230">
    <property type="term" value="F:extracellular ligand-gated monoatomic ion channel activity"/>
    <property type="evidence" value="ECO:0007669"/>
    <property type="project" value="InterPro"/>
</dbReference>
<evidence type="ECO:0000256" key="5">
    <source>
        <dbReference type="RuleBase" id="RU000687"/>
    </source>
</evidence>
<sequence length="390" mass="45844">MVAVTFLLPLYLVLSRLGVLTFSIENQLFDHYSSSKKPRINQSDLVEVNIYMTIQTVLDVDERFQSISFYGWFKVQWQDEFLTWDETEFHGVRRIKVPYHKVWIPDIALYYSEKHIHDLGVHPFVTVTSAGHMTWYPGAKYTVQCHMNVKKFPFDEQKCSMVVGAWQTTDWMQKIVPRARSKNGAKEIAENGEWEFQSFTYEETYDPEFNLTKIIYTLRFRRRYRYFLLCTIMPIVILAVLNSLTFLIPVESGERIQYCLTLFLTFTVFLTLFDQTMPRNSTDVPFITVFVTFHLFLCVISTVVSIVTISIQLKSDEVTRVVPSENSDVLRMDHDQRDQCQEYWKSSPRKTFSRSNCKEVILNKIDTFMLVTNFILLGISAFILTIFYLS</sequence>
<keyword evidence="9" id="KW-1185">Reference proteome</keyword>
<feature type="domain" description="Neurotransmitter-gated ion-channel ligand-binding" evidence="7">
    <location>
        <begin position="26"/>
        <end position="224"/>
    </location>
</feature>
<dbReference type="GO" id="GO:0004888">
    <property type="term" value="F:transmembrane signaling receptor activity"/>
    <property type="evidence" value="ECO:0007669"/>
    <property type="project" value="InterPro"/>
</dbReference>
<dbReference type="InterPro" id="IPR006202">
    <property type="entry name" value="Neur_chan_lig-bd"/>
</dbReference>
<dbReference type="PROSITE" id="PS00236">
    <property type="entry name" value="NEUROTR_ION_CHANNEL"/>
    <property type="match status" value="1"/>
</dbReference>
<dbReference type="Pfam" id="PF02931">
    <property type="entry name" value="Neur_chan_LBD"/>
    <property type="match status" value="1"/>
</dbReference>
<dbReference type="SUPFAM" id="SSF63712">
    <property type="entry name" value="Nicotinic receptor ligand binding domain-like"/>
    <property type="match status" value="1"/>
</dbReference>
<proteinExistence type="inferred from homology"/>
<keyword evidence="3 5" id="KW-1133">Transmembrane helix</keyword>
<evidence type="ECO:0000256" key="2">
    <source>
        <dbReference type="ARBA" id="ARBA00022692"/>
    </source>
</evidence>
<dbReference type="Proteomes" id="UP000694844">
    <property type="component" value="Chromosome 8"/>
</dbReference>
<name>A0A8B8AY04_CRAVI</name>
<evidence type="ECO:0000256" key="1">
    <source>
        <dbReference type="ARBA" id="ARBA00004141"/>
    </source>
</evidence>
<dbReference type="OrthoDB" id="6133385at2759"/>
<dbReference type="RefSeq" id="XP_022296021.1">
    <property type="nucleotide sequence ID" value="XM_022440313.1"/>
</dbReference>
<dbReference type="CDD" id="cd18989">
    <property type="entry name" value="LGIC_ECD_cation"/>
    <property type="match status" value="1"/>
</dbReference>
<keyword evidence="5" id="KW-0813">Transport</keyword>
<evidence type="ECO:0000313" key="10">
    <source>
        <dbReference type="RefSeq" id="XP_022296021.1"/>
    </source>
</evidence>
<keyword evidence="5" id="KW-0406">Ion transport</keyword>
<feature type="signal peptide" evidence="6">
    <location>
        <begin position="1"/>
        <end position="15"/>
    </location>
</feature>
<dbReference type="InterPro" id="IPR006201">
    <property type="entry name" value="Neur_channel"/>
</dbReference>
<keyword evidence="4 5" id="KW-0472">Membrane</keyword>